<feature type="transmembrane region" description="Helical" evidence="5">
    <location>
        <begin position="44"/>
        <end position="66"/>
    </location>
</feature>
<dbReference type="InterPro" id="IPR019424">
    <property type="entry name" value="7TM_GPCR_Srsx"/>
</dbReference>
<organism evidence="7 8">
    <name type="scientific">Gnathostoma spinigerum</name>
    <dbReference type="NCBI Taxonomy" id="75299"/>
    <lineage>
        <taxon>Eukaryota</taxon>
        <taxon>Metazoa</taxon>
        <taxon>Ecdysozoa</taxon>
        <taxon>Nematoda</taxon>
        <taxon>Chromadorea</taxon>
        <taxon>Rhabditida</taxon>
        <taxon>Spirurina</taxon>
        <taxon>Gnathostomatomorpha</taxon>
        <taxon>Gnathostomatoidea</taxon>
        <taxon>Gnathostomatidae</taxon>
        <taxon>Gnathostoma</taxon>
    </lineage>
</organism>
<dbReference type="Gene3D" id="1.20.1070.10">
    <property type="entry name" value="Rhodopsin 7-helix transmembrane proteins"/>
    <property type="match status" value="1"/>
</dbReference>
<keyword evidence="3 5" id="KW-1133">Transmembrane helix</keyword>
<evidence type="ECO:0000256" key="2">
    <source>
        <dbReference type="ARBA" id="ARBA00022692"/>
    </source>
</evidence>
<dbReference type="EMBL" id="JBGFUD010011772">
    <property type="protein sequence ID" value="MFH4983303.1"/>
    <property type="molecule type" value="Genomic_DNA"/>
</dbReference>
<evidence type="ECO:0000256" key="4">
    <source>
        <dbReference type="ARBA" id="ARBA00023136"/>
    </source>
</evidence>
<dbReference type="PROSITE" id="PS50262">
    <property type="entry name" value="G_PROTEIN_RECEP_F1_2"/>
    <property type="match status" value="1"/>
</dbReference>
<evidence type="ECO:0000313" key="8">
    <source>
        <dbReference type="Proteomes" id="UP001608902"/>
    </source>
</evidence>
<keyword evidence="4 5" id="KW-0472">Membrane</keyword>
<feature type="transmembrane region" description="Helical" evidence="5">
    <location>
        <begin position="127"/>
        <end position="149"/>
    </location>
</feature>
<protein>
    <recommendedName>
        <fullName evidence="6">G-protein coupled receptors family 1 profile domain-containing protein</fullName>
    </recommendedName>
</protein>
<dbReference type="Proteomes" id="UP001608902">
    <property type="component" value="Unassembled WGS sequence"/>
</dbReference>
<dbReference type="AlphaFoldDB" id="A0ABD6ETL9"/>
<feature type="transmembrane region" description="Helical" evidence="5">
    <location>
        <begin position="169"/>
        <end position="188"/>
    </location>
</feature>
<evidence type="ECO:0000256" key="1">
    <source>
        <dbReference type="ARBA" id="ARBA00004370"/>
    </source>
</evidence>
<evidence type="ECO:0000256" key="5">
    <source>
        <dbReference type="SAM" id="Phobius"/>
    </source>
</evidence>
<reference evidence="7 8" key="1">
    <citation type="submission" date="2024-08" db="EMBL/GenBank/DDBJ databases">
        <title>Gnathostoma spinigerum genome.</title>
        <authorList>
            <person name="Gonzalez-Bertolin B."/>
            <person name="Monzon S."/>
            <person name="Zaballos A."/>
            <person name="Jimenez P."/>
            <person name="Dekumyoy P."/>
            <person name="Varona S."/>
            <person name="Cuesta I."/>
            <person name="Sumanam S."/>
            <person name="Adisakwattana P."/>
            <person name="Gasser R.B."/>
            <person name="Hernandez-Gonzalez A."/>
            <person name="Young N.D."/>
            <person name="Perteguer M.J."/>
        </authorList>
    </citation>
    <scope>NUCLEOTIDE SEQUENCE [LARGE SCALE GENOMIC DNA]</scope>
    <source>
        <strain evidence="7">AL3</strain>
        <tissue evidence="7">Liver</tissue>
    </source>
</reference>
<comment type="subcellular location">
    <subcellularLocation>
        <location evidence="1">Membrane</location>
    </subcellularLocation>
</comment>
<dbReference type="InterPro" id="IPR000276">
    <property type="entry name" value="GPCR_Rhodpsn"/>
</dbReference>
<dbReference type="InterPro" id="IPR017452">
    <property type="entry name" value="GPCR_Rhodpsn_7TM"/>
</dbReference>
<dbReference type="GO" id="GO:0016020">
    <property type="term" value="C:membrane"/>
    <property type="evidence" value="ECO:0007669"/>
    <property type="project" value="UniProtKB-SubCell"/>
</dbReference>
<evidence type="ECO:0000313" key="7">
    <source>
        <dbReference type="EMBL" id="MFH4983303.1"/>
    </source>
</evidence>
<feature type="transmembrane region" description="Helical" evidence="5">
    <location>
        <begin position="86"/>
        <end position="106"/>
    </location>
</feature>
<dbReference type="InterPro" id="IPR047130">
    <property type="entry name" value="7TM_GPCR_Srsx_nematod"/>
</dbReference>
<dbReference type="Pfam" id="PF10320">
    <property type="entry name" value="7TM_GPCR_Srsx"/>
    <property type="match status" value="1"/>
</dbReference>
<dbReference type="PANTHER" id="PTHR23360">
    <property type="entry name" value="G-PROTEIN COUPLED RECEPTORS FAMILY 1 PROFILE DOMAIN-CONTAINING PROTEIN-RELATED"/>
    <property type="match status" value="1"/>
</dbReference>
<gene>
    <name evidence="7" type="ORF">AB6A40_010012</name>
</gene>
<sequence>MRNVSLEIIRFARMPIATFAVLNNLTVLIIILNSSGLKKNKSNLLIVQLAVGDLFTGIGFVIRAAADEVQLATRTMTFDRERCLRFASPTILGVHFSQITMFIIAIERLICIKCPITFRILSNWYSPTYLFIFSSIYAVISTSAMFLTFPGNDTVEICSGSASWARSYNFYYVISNTFISILICGKLIHHSESVCS</sequence>
<dbReference type="CDD" id="cd00637">
    <property type="entry name" value="7tm_classA_rhodopsin-like"/>
    <property type="match status" value="1"/>
</dbReference>
<proteinExistence type="predicted"/>
<accession>A0ABD6ETL9</accession>
<keyword evidence="2 5" id="KW-0812">Transmembrane</keyword>
<name>A0ABD6ETL9_9BILA</name>
<comment type="caution">
    <text evidence="7">The sequence shown here is derived from an EMBL/GenBank/DDBJ whole genome shotgun (WGS) entry which is preliminary data.</text>
</comment>
<dbReference type="SUPFAM" id="SSF81321">
    <property type="entry name" value="Family A G protein-coupled receptor-like"/>
    <property type="match status" value="1"/>
</dbReference>
<evidence type="ECO:0000256" key="3">
    <source>
        <dbReference type="ARBA" id="ARBA00022989"/>
    </source>
</evidence>
<feature type="domain" description="G-protein coupled receptors family 1 profile" evidence="6">
    <location>
        <begin position="23"/>
        <end position="196"/>
    </location>
</feature>
<feature type="transmembrane region" description="Helical" evidence="5">
    <location>
        <begin position="12"/>
        <end position="32"/>
    </location>
</feature>
<evidence type="ECO:0000259" key="6">
    <source>
        <dbReference type="PROSITE" id="PS50262"/>
    </source>
</evidence>
<keyword evidence="8" id="KW-1185">Reference proteome</keyword>
<dbReference type="PRINTS" id="PR00237">
    <property type="entry name" value="GPCRRHODOPSN"/>
</dbReference>